<evidence type="ECO:0000313" key="1">
    <source>
        <dbReference type="EMBL" id="CEN45161.1"/>
    </source>
</evidence>
<gene>
    <name evidence="1" type="ORF">CCAND38_230002</name>
</gene>
<name>A0A0B7HZQ8_9FLAO</name>
<proteinExistence type="predicted"/>
<dbReference type="SUPFAM" id="SSF54001">
    <property type="entry name" value="Cysteine proteinases"/>
    <property type="match status" value="1"/>
</dbReference>
<accession>A0A0B7HZQ8</accession>
<organism evidence="1 2">
    <name type="scientific">Capnocytophaga canis</name>
    <dbReference type="NCBI Taxonomy" id="1848903"/>
    <lineage>
        <taxon>Bacteria</taxon>
        <taxon>Pseudomonadati</taxon>
        <taxon>Bacteroidota</taxon>
        <taxon>Flavobacteriia</taxon>
        <taxon>Flavobacteriales</taxon>
        <taxon>Flavobacteriaceae</taxon>
        <taxon>Capnocytophaga</taxon>
    </lineage>
</organism>
<keyword evidence="2" id="KW-1185">Reference proteome</keyword>
<dbReference type="EMBL" id="CDOI01000133">
    <property type="protein sequence ID" value="CEN45161.1"/>
    <property type="molecule type" value="Genomic_DNA"/>
</dbReference>
<dbReference type="Gene3D" id="3.90.1720.10">
    <property type="entry name" value="endopeptidase domain like (from Nostoc punctiforme)"/>
    <property type="match status" value="1"/>
</dbReference>
<evidence type="ECO:0000313" key="2">
    <source>
        <dbReference type="Proteomes" id="UP000045051"/>
    </source>
</evidence>
<sequence length="139" mass="16288">MLTDNFNKNNMIRFTTKIQLKAIALTLSAILLKTSCSIKTCWVWRWRGFRSGLYREVTRMTNTNALADEARHHLGKEYVKWYEFATAKWAAPRRFTCTTLVWWCSKKAYGVNVSSWYSPLVTPSGLFTDCNTYLIREVR</sequence>
<reference evidence="1 2" key="1">
    <citation type="submission" date="2015-01" db="EMBL/GenBank/DDBJ databases">
        <authorList>
            <person name="Xiang T."/>
            <person name="Song Y."/>
            <person name="Huang L."/>
            <person name="Wang B."/>
            <person name="Wu P."/>
        </authorList>
    </citation>
    <scope>NUCLEOTIDE SEQUENCE [LARGE SCALE GENOMIC DNA]</scope>
    <source>
        <strain evidence="1 2">CcD38</strain>
    </source>
</reference>
<dbReference type="InterPro" id="IPR038765">
    <property type="entry name" value="Papain-like_cys_pep_sf"/>
</dbReference>
<dbReference type="AlphaFoldDB" id="A0A0B7HZQ8"/>
<protein>
    <submittedName>
        <fullName evidence="1">Uncharacterized protein</fullName>
    </submittedName>
</protein>
<dbReference type="Proteomes" id="UP000045051">
    <property type="component" value="Unassembled WGS sequence"/>
</dbReference>